<dbReference type="Proteomes" id="UP001321453">
    <property type="component" value="Unassembled WGS sequence"/>
</dbReference>
<reference evidence="1 2" key="1">
    <citation type="submission" date="2023-06" db="EMBL/GenBank/DDBJ databases">
        <title>Cellulomonas sp. MW9 Whole genome sequence.</title>
        <authorList>
            <person name="Park S."/>
        </authorList>
    </citation>
    <scope>NUCLEOTIDE SEQUENCE [LARGE SCALE GENOMIC DNA]</scope>
    <source>
        <strain evidence="1 2">MW9</strain>
    </source>
</reference>
<proteinExistence type="predicted"/>
<evidence type="ECO:0000313" key="2">
    <source>
        <dbReference type="Proteomes" id="UP001321453"/>
    </source>
</evidence>
<dbReference type="EMBL" id="JAUCGR010000004">
    <property type="protein sequence ID" value="MDM7832607.1"/>
    <property type="molecule type" value="Genomic_DNA"/>
</dbReference>
<gene>
    <name evidence="1" type="ORF">QRT05_14815</name>
</gene>
<keyword evidence="2" id="KW-1185">Reference proteome</keyword>
<comment type="caution">
    <text evidence="1">The sequence shown here is derived from an EMBL/GenBank/DDBJ whole genome shotgun (WGS) entry which is preliminary data.</text>
</comment>
<organism evidence="1 2">
    <name type="scientific">Cellulomonas edaphi</name>
    <dbReference type="NCBI Taxonomy" id="3053468"/>
    <lineage>
        <taxon>Bacteria</taxon>
        <taxon>Bacillati</taxon>
        <taxon>Actinomycetota</taxon>
        <taxon>Actinomycetes</taxon>
        <taxon>Micrococcales</taxon>
        <taxon>Cellulomonadaceae</taxon>
        <taxon>Cellulomonas</taxon>
    </lineage>
</organism>
<accession>A0ABT7SAF5</accession>
<dbReference type="RefSeq" id="WP_289448108.1">
    <property type="nucleotide sequence ID" value="NZ_JAUCGR010000004.1"/>
</dbReference>
<name>A0ABT7SAF5_9CELL</name>
<evidence type="ECO:0000313" key="1">
    <source>
        <dbReference type="EMBL" id="MDM7832607.1"/>
    </source>
</evidence>
<protein>
    <submittedName>
        <fullName evidence="1">Uncharacterized protein</fullName>
    </submittedName>
</protein>
<sequence>MTEGSEALLVGPRGRRLCLELAQVMARDAGSPPSEDLLRAVMFAAHGLDPGSSAVMVIGGDAIPTATPAEVAERLDALALAPVDERGMLEALRAAVDSARYWQEPDGDDVLAGTAEVRASLARFAVVAATTEAAAWWSTPLARDEQWAVTFDDPATARLSATNAVDLLALWRAHAGQEEARAMREWPTDPRANFSATWWSTPPAELTRTTRARGALGPMGLWLVEDAYDWDRATAGPVSVPPAARIYEVDGPHAWVSLCRRYPLEVTASRRHDWYRATGVEGRWLMPDWARVAGDVDAVHLTVRGYLTAAGRALPVTDDASTVLAGWHPDATWWLVDVPTSPGDARRWSRDDEGAWTEVPR</sequence>